<gene>
    <name evidence="3" type="ORF">BABINDRAFT_9465</name>
</gene>
<dbReference type="Proteomes" id="UP000094336">
    <property type="component" value="Unassembled WGS sequence"/>
</dbReference>
<dbReference type="Pfam" id="PF11951">
    <property type="entry name" value="Fungal_trans_2"/>
    <property type="match status" value="2"/>
</dbReference>
<accession>A0A1E3QMC9</accession>
<dbReference type="OrthoDB" id="3886144at2759"/>
<keyword evidence="2" id="KW-0539">Nucleus</keyword>
<evidence type="ECO:0008006" key="5">
    <source>
        <dbReference type="Google" id="ProtNLM"/>
    </source>
</evidence>
<organism evidence="3 4">
    <name type="scientific">Babjeviella inositovora NRRL Y-12698</name>
    <dbReference type="NCBI Taxonomy" id="984486"/>
    <lineage>
        <taxon>Eukaryota</taxon>
        <taxon>Fungi</taxon>
        <taxon>Dikarya</taxon>
        <taxon>Ascomycota</taxon>
        <taxon>Saccharomycotina</taxon>
        <taxon>Pichiomycetes</taxon>
        <taxon>Serinales incertae sedis</taxon>
        <taxon>Babjeviella</taxon>
    </lineage>
</organism>
<dbReference type="PANTHER" id="PTHR37534">
    <property type="entry name" value="TRANSCRIPTIONAL ACTIVATOR PROTEIN UGA3"/>
    <property type="match status" value="1"/>
</dbReference>
<evidence type="ECO:0000256" key="2">
    <source>
        <dbReference type="ARBA" id="ARBA00023242"/>
    </source>
</evidence>
<keyword evidence="4" id="KW-1185">Reference proteome</keyword>
<dbReference type="EMBL" id="KV454436">
    <property type="protein sequence ID" value="ODQ78242.1"/>
    <property type="molecule type" value="Genomic_DNA"/>
</dbReference>
<dbReference type="InterPro" id="IPR021858">
    <property type="entry name" value="Fun_TF"/>
</dbReference>
<dbReference type="PANTHER" id="PTHR37534:SF15">
    <property type="entry name" value="ZN(II)2CYS6 TRANSCRIPTION FACTOR (EUROFUNG)"/>
    <property type="match status" value="1"/>
</dbReference>
<reference evidence="4" key="1">
    <citation type="submission" date="2016-05" db="EMBL/GenBank/DDBJ databases">
        <title>Comparative genomics of biotechnologically important yeasts.</title>
        <authorList>
            <consortium name="DOE Joint Genome Institute"/>
            <person name="Riley R."/>
            <person name="Haridas S."/>
            <person name="Wolfe K.H."/>
            <person name="Lopes M.R."/>
            <person name="Hittinger C.T."/>
            <person name="Goker M."/>
            <person name="Salamov A."/>
            <person name="Wisecaver J."/>
            <person name="Long T.M."/>
            <person name="Aerts A.L."/>
            <person name="Barry K."/>
            <person name="Choi C."/>
            <person name="Clum A."/>
            <person name="Coughlan A.Y."/>
            <person name="Deshpande S."/>
            <person name="Douglass A.P."/>
            <person name="Hanson S.J."/>
            <person name="Klenk H.-P."/>
            <person name="Labutti K."/>
            <person name="Lapidus A."/>
            <person name="Lindquist E."/>
            <person name="Lipzen A."/>
            <person name="Meier-Kolthoff J.P."/>
            <person name="Ohm R.A."/>
            <person name="Otillar R.P."/>
            <person name="Pangilinan J."/>
            <person name="Peng Y."/>
            <person name="Rokas A."/>
            <person name="Rosa C.A."/>
            <person name="Scheuner C."/>
            <person name="Sibirny A.A."/>
            <person name="Slot J.C."/>
            <person name="Stielow J.B."/>
            <person name="Sun H."/>
            <person name="Kurtzman C.P."/>
            <person name="Blackwell M."/>
            <person name="Grigoriev I.V."/>
            <person name="Jeffries T.W."/>
        </authorList>
    </citation>
    <scope>NUCLEOTIDE SEQUENCE [LARGE SCALE GENOMIC DNA]</scope>
    <source>
        <strain evidence="4">NRRL Y-12698</strain>
    </source>
</reference>
<dbReference type="AlphaFoldDB" id="A0A1E3QMC9"/>
<dbReference type="GeneID" id="30150818"/>
<dbReference type="GO" id="GO:0045944">
    <property type="term" value="P:positive regulation of transcription by RNA polymerase II"/>
    <property type="evidence" value="ECO:0007669"/>
    <property type="project" value="TreeGrafter"/>
</dbReference>
<evidence type="ECO:0000313" key="3">
    <source>
        <dbReference type="EMBL" id="ODQ78242.1"/>
    </source>
</evidence>
<comment type="subcellular location">
    <subcellularLocation>
        <location evidence="1">Nucleus</location>
    </subcellularLocation>
</comment>
<name>A0A1E3QMC9_9ASCO</name>
<sequence>MKNNPTENPWRTLSLPLVQKYPVVYSAISPITCFHIARSDDDIRAAGMGHMRDAVIRSEEGLKEESPPADMALVTCLALAVSVCWNCHISTGITHLKGAKKKIRQVLSTLNRVRPVYTPKSVQFLLNCWMYFEVMALITSEGDNERLFLQETTDTEGDRHRRTAEVEDSAWDLPSCIALTGVYRYAMLLYLHQAAPELPSLLSHEPAEKMLTFLASIPTHTSYLYPLFIASCEAAPGDEREWAQQR</sequence>
<dbReference type="STRING" id="984486.A0A1E3QMC9"/>
<evidence type="ECO:0000313" key="4">
    <source>
        <dbReference type="Proteomes" id="UP000094336"/>
    </source>
</evidence>
<evidence type="ECO:0000256" key="1">
    <source>
        <dbReference type="ARBA" id="ARBA00004123"/>
    </source>
</evidence>
<dbReference type="GO" id="GO:0003700">
    <property type="term" value="F:DNA-binding transcription factor activity"/>
    <property type="evidence" value="ECO:0007669"/>
    <property type="project" value="TreeGrafter"/>
</dbReference>
<protein>
    <recommendedName>
        <fullName evidence="5">Transcription factor domain-containing protein</fullName>
    </recommendedName>
</protein>
<dbReference type="GO" id="GO:0000976">
    <property type="term" value="F:transcription cis-regulatory region binding"/>
    <property type="evidence" value="ECO:0007669"/>
    <property type="project" value="TreeGrafter"/>
</dbReference>
<proteinExistence type="predicted"/>
<dbReference type="RefSeq" id="XP_018983570.1">
    <property type="nucleotide sequence ID" value="XM_019132965.1"/>
</dbReference>
<dbReference type="GO" id="GO:0005634">
    <property type="term" value="C:nucleus"/>
    <property type="evidence" value="ECO:0007669"/>
    <property type="project" value="UniProtKB-SubCell"/>
</dbReference>